<comment type="similarity">
    <text evidence="2 6">Belongs to the OST5 family.</text>
</comment>
<reference evidence="7" key="1">
    <citation type="submission" date="2022-07" db="EMBL/GenBank/DDBJ databases">
        <title>Phylogenomic reconstructions and comparative analyses of Kickxellomycotina fungi.</title>
        <authorList>
            <person name="Reynolds N.K."/>
            <person name="Stajich J.E."/>
            <person name="Barry K."/>
            <person name="Grigoriev I.V."/>
            <person name="Crous P."/>
            <person name="Smith M.E."/>
        </authorList>
    </citation>
    <scope>NUCLEOTIDE SEQUENCE</scope>
    <source>
        <strain evidence="7">BCRC 34489</strain>
    </source>
</reference>
<evidence type="ECO:0000256" key="6">
    <source>
        <dbReference type="RuleBase" id="RU367008"/>
    </source>
</evidence>
<comment type="caution">
    <text evidence="7">The sequence shown here is derived from an EMBL/GenBank/DDBJ whole genome shotgun (WGS) entry which is preliminary data.</text>
</comment>
<keyword evidence="5 6" id="KW-0472">Membrane</keyword>
<evidence type="ECO:0000313" key="7">
    <source>
        <dbReference type="EMBL" id="KAJ2777541.1"/>
    </source>
</evidence>
<accession>A0A9W8H3N7</accession>
<comment type="subcellular location">
    <subcellularLocation>
        <location evidence="1 6">Membrane</location>
        <topology evidence="1 6">Multi-pass membrane protein</topology>
    </subcellularLocation>
</comment>
<feature type="transmembrane region" description="Helical" evidence="6">
    <location>
        <begin position="58"/>
        <end position="80"/>
    </location>
</feature>
<proteinExistence type="inferred from homology"/>
<comment type="function">
    <text evidence="6">Subunit of the oligosaccharyl transferase (OST) complex that catalyzes the initial transfer of a defined glycan (Glc(3)Man(9)GlcNAc(2) in eukaryotes) from the lipid carrier dolichol-pyrophosphate to an asparagine residue within an Asn-X-Ser/Thr consensus motif in nascent polypeptide chains, the first step in protein N-glycosylation. N-glycosylation occurs cotranslationally and the complex associates with the Sec61 complex at the channel-forming translocon complex that mediates protein translocation across the endoplasmic reticulum (ER). All subunits are required for a maximal enzyme activity.</text>
</comment>
<evidence type="ECO:0000256" key="1">
    <source>
        <dbReference type="ARBA" id="ARBA00004141"/>
    </source>
</evidence>
<dbReference type="Proteomes" id="UP001140172">
    <property type="component" value="Unassembled WGS sequence"/>
</dbReference>
<organism evidence="7 8">
    <name type="scientific">Coemansia interrupta</name>
    <dbReference type="NCBI Taxonomy" id="1126814"/>
    <lineage>
        <taxon>Eukaryota</taxon>
        <taxon>Fungi</taxon>
        <taxon>Fungi incertae sedis</taxon>
        <taxon>Zoopagomycota</taxon>
        <taxon>Kickxellomycotina</taxon>
        <taxon>Kickxellomycetes</taxon>
        <taxon>Kickxellales</taxon>
        <taxon>Kickxellaceae</taxon>
        <taxon>Coemansia</taxon>
    </lineage>
</organism>
<evidence type="ECO:0000256" key="4">
    <source>
        <dbReference type="ARBA" id="ARBA00022989"/>
    </source>
</evidence>
<dbReference type="GO" id="GO:0008250">
    <property type="term" value="C:oligosaccharyltransferase complex"/>
    <property type="evidence" value="ECO:0007669"/>
    <property type="project" value="UniProtKB-UniRule"/>
</dbReference>
<evidence type="ECO:0000256" key="3">
    <source>
        <dbReference type="ARBA" id="ARBA00022692"/>
    </source>
</evidence>
<name>A0A9W8H3N7_9FUNG</name>
<dbReference type="EMBL" id="JANBUM010000406">
    <property type="protein sequence ID" value="KAJ2777541.1"/>
    <property type="molecule type" value="Genomic_DNA"/>
</dbReference>
<dbReference type="InterPro" id="IPR007915">
    <property type="entry name" value="TMEM258/Ost5"/>
</dbReference>
<dbReference type="GO" id="GO:0006487">
    <property type="term" value="P:protein N-linked glycosylation"/>
    <property type="evidence" value="ECO:0007669"/>
    <property type="project" value="UniProtKB-UniRule"/>
</dbReference>
<sequence length="83" mass="8495">MKAIPVLQSGLEASWTGTEFAPVFGRTMQPALAVVFVAVGLVYAGKYLVTRGDVRREAVYAVVSSAALGLGAVAGVQALGLSL</sequence>
<protein>
    <recommendedName>
        <fullName evidence="6">Dolichyl-diphosphooligosaccharide-protein glycosyltransferase subunit OST5</fullName>
    </recommendedName>
</protein>
<keyword evidence="8" id="KW-1185">Reference proteome</keyword>
<dbReference type="AlphaFoldDB" id="A0A9W8H3N7"/>
<gene>
    <name evidence="7" type="ORF">GGI15_004465</name>
</gene>
<feature type="transmembrane region" description="Helical" evidence="6">
    <location>
        <begin position="31"/>
        <end position="49"/>
    </location>
</feature>
<evidence type="ECO:0000256" key="2">
    <source>
        <dbReference type="ARBA" id="ARBA00009825"/>
    </source>
</evidence>
<dbReference type="Pfam" id="PF05251">
    <property type="entry name" value="Ost5"/>
    <property type="match status" value="1"/>
</dbReference>
<evidence type="ECO:0000256" key="5">
    <source>
        <dbReference type="ARBA" id="ARBA00023136"/>
    </source>
</evidence>
<keyword evidence="3 6" id="KW-0812">Transmembrane</keyword>
<comment type="subunit">
    <text evidence="6">Component of the oligosaccharyltransferase (OST) complex.</text>
</comment>
<evidence type="ECO:0000313" key="8">
    <source>
        <dbReference type="Proteomes" id="UP001140172"/>
    </source>
</evidence>
<keyword evidence="4 6" id="KW-1133">Transmembrane helix</keyword>